<evidence type="ECO:0000313" key="3">
    <source>
        <dbReference type="Proteomes" id="UP001419268"/>
    </source>
</evidence>
<gene>
    <name evidence="2" type="ORF">Scep_019779</name>
</gene>
<evidence type="ECO:0000256" key="1">
    <source>
        <dbReference type="SAM" id="MobiDB-lite"/>
    </source>
</evidence>
<name>A0AAP0IBT3_9MAGN</name>
<feature type="region of interest" description="Disordered" evidence="1">
    <location>
        <begin position="1"/>
        <end position="99"/>
    </location>
</feature>
<dbReference type="Proteomes" id="UP001419268">
    <property type="component" value="Unassembled WGS sequence"/>
</dbReference>
<feature type="compositionally biased region" description="Basic and acidic residues" evidence="1">
    <location>
        <begin position="56"/>
        <end position="68"/>
    </location>
</feature>
<organism evidence="2 3">
    <name type="scientific">Stephania cephalantha</name>
    <dbReference type="NCBI Taxonomy" id="152367"/>
    <lineage>
        <taxon>Eukaryota</taxon>
        <taxon>Viridiplantae</taxon>
        <taxon>Streptophyta</taxon>
        <taxon>Embryophyta</taxon>
        <taxon>Tracheophyta</taxon>
        <taxon>Spermatophyta</taxon>
        <taxon>Magnoliopsida</taxon>
        <taxon>Ranunculales</taxon>
        <taxon>Menispermaceae</taxon>
        <taxon>Menispermoideae</taxon>
        <taxon>Cissampelideae</taxon>
        <taxon>Stephania</taxon>
    </lineage>
</organism>
<dbReference type="EMBL" id="JBBNAG010000008">
    <property type="protein sequence ID" value="KAK9112260.1"/>
    <property type="molecule type" value="Genomic_DNA"/>
</dbReference>
<feature type="region of interest" description="Disordered" evidence="1">
    <location>
        <begin position="115"/>
        <end position="137"/>
    </location>
</feature>
<dbReference type="AlphaFoldDB" id="A0AAP0IBT3"/>
<comment type="caution">
    <text evidence="2">The sequence shown here is derived from an EMBL/GenBank/DDBJ whole genome shotgun (WGS) entry which is preliminary data.</text>
</comment>
<reference evidence="2 3" key="1">
    <citation type="submission" date="2024-01" db="EMBL/GenBank/DDBJ databases">
        <title>Genome assemblies of Stephania.</title>
        <authorList>
            <person name="Yang L."/>
        </authorList>
    </citation>
    <scope>NUCLEOTIDE SEQUENCE [LARGE SCALE GENOMIC DNA]</scope>
    <source>
        <strain evidence="2">JXDWG</strain>
        <tissue evidence="2">Leaf</tissue>
    </source>
</reference>
<keyword evidence="3" id="KW-1185">Reference proteome</keyword>
<evidence type="ECO:0000313" key="2">
    <source>
        <dbReference type="EMBL" id="KAK9112260.1"/>
    </source>
</evidence>
<protein>
    <submittedName>
        <fullName evidence="2">Uncharacterized protein</fullName>
    </submittedName>
</protein>
<sequence length="195" mass="21239">MAERERSSRGRRRRRGWRDGRIRREPRIRRRTGGSSGRRSDEGAHDGGSMKAESSPSERLRARSDSHNRCSKTMKGDGGVDGPARQASEREATWRAGLRGPMRAVEHRFGLARRGDADNSKGAATRRGGDDARAIPANGARGDRELAMRSAAAAQGGNDIVVHDAMNGAVARCRPVGCTISTKSRRRDGGDVYFT</sequence>
<proteinExistence type="predicted"/>
<accession>A0AAP0IBT3</accession>